<comment type="caution">
    <text evidence="2">The sequence shown here is derived from an EMBL/GenBank/DDBJ whole genome shotgun (WGS) entry which is preliminary data.</text>
</comment>
<gene>
    <name evidence="2" type="ORF">Ahy_B10g105676</name>
</gene>
<feature type="compositionally biased region" description="Low complexity" evidence="1">
    <location>
        <begin position="105"/>
        <end position="125"/>
    </location>
</feature>
<dbReference type="AlphaFoldDB" id="A0A444X8N0"/>
<keyword evidence="3" id="KW-1185">Reference proteome</keyword>
<evidence type="ECO:0000313" key="2">
    <source>
        <dbReference type="EMBL" id="RYQ86022.1"/>
    </source>
</evidence>
<protein>
    <recommendedName>
        <fullName evidence="4">Ubiquitin-like protease family profile domain-containing protein</fullName>
    </recommendedName>
</protein>
<organism evidence="2 3">
    <name type="scientific">Arachis hypogaea</name>
    <name type="common">Peanut</name>
    <dbReference type="NCBI Taxonomy" id="3818"/>
    <lineage>
        <taxon>Eukaryota</taxon>
        <taxon>Viridiplantae</taxon>
        <taxon>Streptophyta</taxon>
        <taxon>Embryophyta</taxon>
        <taxon>Tracheophyta</taxon>
        <taxon>Spermatophyta</taxon>
        <taxon>Magnoliopsida</taxon>
        <taxon>eudicotyledons</taxon>
        <taxon>Gunneridae</taxon>
        <taxon>Pentapetalae</taxon>
        <taxon>rosids</taxon>
        <taxon>fabids</taxon>
        <taxon>Fabales</taxon>
        <taxon>Fabaceae</taxon>
        <taxon>Papilionoideae</taxon>
        <taxon>50 kb inversion clade</taxon>
        <taxon>dalbergioids sensu lato</taxon>
        <taxon>Dalbergieae</taxon>
        <taxon>Pterocarpus clade</taxon>
        <taxon>Arachis</taxon>
    </lineage>
</organism>
<accession>A0A444X8N0</accession>
<evidence type="ECO:0000256" key="1">
    <source>
        <dbReference type="SAM" id="MobiDB-lite"/>
    </source>
</evidence>
<dbReference type="EMBL" id="SDMP01000020">
    <property type="protein sequence ID" value="RYQ86022.1"/>
    <property type="molecule type" value="Genomic_DNA"/>
</dbReference>
<dbReference type="Gene3D" id="3.40.395.10">
    <property type="entry name" value="Adenoviral Proteinase, Chain A"/>
    <property type="match status" value="1"/>
</dbReference>
<sequence>MPIHVATGIRNYHLGFRWKKGLPDGNGELCFRDSIGPSRVDCPAILVFNTCDARPYSDIHLAAQTTKNSINQPNIRGLPLLPKAICRGVMSSHREDADSYHTTASSKGGEYSNSSSRRLSSVLTTVPPPPSDAVPLNPRRPRSTTRGRVTSSLPRQSNVHASEVTAGTGSSCAAVANDCNPIALSVVTSVSGLNKEIRRLTECISQHNAVMADFKKALTLLAEMQKTHHEWDRGNGMRCSCENAIRSKRRLQMEGIANDEAHAQERALRNMMTRQCLSYQVDLSSERGREIRRRRRQRSKSPRCTTSLQRHYNYLAPVGSDGVVHESDLLLMTTEKIPKTFNLSFVPTQSMDLAEVELAVAAYIFSKDLPKIEVLADVGHCIADRTALLTLGPNERVMDDVITVVATMLSKTSSSHQWFMLTMIMQDAIQGTRLTQANLDAVVCKHMRCKVDKVTEIFQPMWTDEYWYLMVVDVRRKKLMYFDSFKCSTETECRKNAMTQVVSLVMFDTPNLWYSHALHLESLTIGPKWLSKCTAERPRFSSYDFEEPIVPQQHRLSMDCGVWVLQLMIRGALWAIHNAVNDLTQMRIALDLVLRSHNAKAIDVVEKAMCYWRKKAGSSRHGRMPTGPHGGGDMPPAPRPSPPKPVPVPAPSPLRVTGTPYPPGTGVSADIRGVL</sequence>
<dbReference type="Proteomes" id="UP000289738">
    <property type="component" value="Chromosome B10"/>
</dbReference>
<feature type="compositionally biased region" description="Pro residues" evidence="1">
    <location>
        <begin position="635"/>
        <end position="652"/>
    </location>
</feature>
<evidence type="ECO:0008006" key="4">
    <source>
        <dbReference type="Google" id="ProtNLM"/>
    </source>
</evidence>
<feature type="region of interest" description="Disordered" evidence="1">
    <location>
        <begin position="97"/>
        <end position="164"/>
    </location>
</feature>
<proteinExistence type="predicted"/>
<reference evidence="2 3" key="1">
    <citation type="submission" date="2019-01" db="EMBL/GenBank/DDBJ databases">
        <title>Sequencing of cultivated peanut Arachis hypogaea provides insights into genome evolution and oil improvement.</title>
        <authorList>
            <person name="Chen X."/>
        </authorList>
    </citation>
    <scope>NUCLEOTIDE SEQUENCE [LARGE SCALE GENOMIC DNA]</scope>
    <source>
        <strain evidence="3">cv. Fuhuasheng</strain>
        <tissue evidence="2">Leaves</tissue>
    </source>
</reference>
<feature type="region of interest" description="Disordered" evidence="1">
    <location>
        <begin position="617"/>
        <end position="675"/>
    </location>
</feature>
<dbReference type="SUPFAM" id="SSF54001">
    <property type="entry name" value="Cysteine proteinases"/>
    <property type="match status" value="1"/>
</dbReference>
<name>A0A444X8N0_ARAHY</name>
<evidence type="ECO:0000313" key="3">
    <source>
        <dbReference type="Proteomes" id="UP000289738"/>
    </source>
</evidence>
<feature type="compositionally biased region" description="Polar residues" evidence="1">
    <location>
        <begin position="146"/>
        <end position="164"/>
    </location>
</feature>
<dbReference type="InterPro" id="IPR038765">
    <property type="entry name" value="Papain-like_cys_pep_sf"/>
</dbReference>